<keyword evidence="8 9" id="KW-0472">Membrane</keyword>
<accession>A0A0S1XDA2</accession>
<feature type="transmembrane region" description="Helical" evidence="9">
    <location>
        <begin position="131"/>
        <end position="150"/>
    </location>
</feature>
<feature type="compositionally biased region" description="Basic residues" evidence="10">
    <location>
        <begin position="298"/>
        <end position="308"/>
    </location>
</feature>
<evidence type="ECO:0000256" key="6">
    <source>
        <dbReference type="ARBA" id="ARBA00022989"/>
    </source>
</evidence>
<dbReference type="InterPro" id="IPR022813">
    <property type="entry name" value="SecD/SecF_arch_bac"/>
</dbReference>
<feature type="domain" description="Protein export membrane protein SecD/SecF C-terminal" evidence="11">
    <location>
        <begin position="104"/>
        <end position="279"/>
    </location>
</feature>
<keyword evidence="7 9" id="KW-0811">Translocation</keyword>
<keyword evidence="5 9" id="KW-0653">Protein transport</keyword>
<comment type="similarity">
    <text evidence="9">Belongs to the SecD/SecF family. SecF subfamily.</text>
</comment>
<dbReference type="PATRIC" id="fig|55802.8.peg.1838"/>
<comment type="subunit">
    <text evidence="9">Part of the protein translocation apparatus. Forms a complex with SecD.</text>
</comment>
<evidence type="ECO:0000256" key="9">
    <source>
        <dbReference type="HAMAP-Rule" id="MF_01464"/>
    </source>
</evidence>
<evidence type="ECO:0000313" key="12">
    <source>
        <dbReference type="EMBL" id="ALM75764.1"/>
    </source>
</evidence>
<evidence type="ECO:0000256" key="7">
    <source>
        <dbReference type="ARBA" id="ARBA00023010"/>
    </source>
</evidence>
<dbReference type="STRING" id="55802.TBCH5v1_1856"/>
<feature type="transmembrane region" description="Helical" evidence="9">
    <location>
        <begin position="157"/>
        <end position="179"/>
    </location>
</feature>
<evidence type="ECO:0000313" key="13">
    <source>
        <dbReference type="Proteomes" id="UP000066042"/>
    </source>
</evidence>
<proteinExistence type="inferred from homology"/>
<dbReference type="SUPFAM" id="SSF82866">
    <property type="entry name" value="Multidrug efflux transporter AcrB transmembrane domain"/>
    <property type="match status" value="1"/>
</dbReference>
<dbReference type="PANTHER" id="PTHR30081">
    <property type="entry name" value="PROTEIN-EXPORT MEMBRANE PROTEIN SEC"/>
    <property type="match status" value="1"/>
</dbReference>
<feature type="transmembrane region" description="Helical" evidence="9">
    <location>
        <begin position="185"/>
        <end position="208"/>
    </location>
</feature>
<keyword evidence="3 9" id="KW-1003">Cell membrane</keyword>
<comment type="subcellular location">
    <subcellularLocation>
        <location evidence="1 9">Cell membrane</location>
        <topology evidence="1 9">Multi-pass membrane protein</topology>
    </subcellularLocation>
</comment>
<evidence type="ECO:0000256" key="2">
    <source>
        <dbReference type="ARBA" id="ARBA00022448"/>
    </source>
</evidence>
<feature type="region of interest" description="Disordered" evidence="10">
    <location>
        <begin position="284"/>
        <end position="308"/>
    </location>
</feature>
<keyword evidence="6 9" id="KW-1133">Transmembrane helix</keyword>
<name>A0A0S1XDA2_THEBA</name>
<evidence type="ECO:0000256" key="8">
    <source>
        <dbReference type="ARBA" id="ARBA00023136"/>
    </source>
</evidence>
<keyword evidence="2 9" id="KW-0813">Transport</keyword>
<dbReference type="Gene3D" id="1.20.1640.10">
    <property type="entry name" value="Multidrug efflux transporter AcrB transmembrane domain"/>
    <property type="match status" value="1"/>
</dbReference>
<dbReference type="Pfam" id="PF02355">
    <property type="entry name" value="SecD_SecF_C"/>
    <property type="match status" value="1"/>
</dbReference>
<dbReference type="InterPro" id="IPR024921">
    <property type="entry name" value="SecF_arc"/>
</dbReference>
<feature type="transmembrane region" description="Helical" evidence="9">
    <location>
        <begin position="254"/>
        <end position="279"/>
    </location>
</feature>
<evidence type="ECO:0000256" key="10">
    <source>
        <dbReference type="SAM" id="MobiDB-lite"/>
    </source>
</evidence>
<dbReference type="GO" id="GO:0005886">
    <property type="term" value="C:plasma membrane"/>
    <property type="evidence" value="ECO:0007669"/>
    <property type="project" value="UniProtKB-SubCell"/>
</dbReference>
<dbReference type="GO" id="GO:0006605">
    <property type="term" value="P:protein targeting"/>
    <property type="evidence" value="ECO:0007669"/>
    <property type="project" value="UniProtKB-UniRule"/>
</dbReference>
<dbReference type="PANTHER" id="PTHR30081:SF8">
    <property type="entry name" value="PROTEIN TRANSLOCASE SUBUNIT SECF"/>
    <property type="match status" value="1"/>
</dbReference>
<dbReference type="EMBL" id="CP013050">
    <property type="protein sequence ID" value="ALM75764.1"/>
    <property type="molecule type" value="Genomic_DNA"/>
</dbReference>
<evidence type="ECO:0000256" key="5">
    <source>
        <dbReference type="ARBA" id="ARBA00022927"/>
    </source>
</evidence>
<evidence type="ECO:0000256" key="4">
    <source>
        <dbReference type="ARBA" id="ARBA00022692"/>
    </source>
</evidence>
<dbReference type="GO" id="GO:0065002">
    <property type="term" value="P:intracellular protein transmembrane transport"/>
    <property type="evidence" value="ECO:0007669"/>
    <property type="project" value="UniProtKB-UniRule"/>
</dbReference>
<evidence type="ECO:0000259" key="11">
    <source>
        <dbReference type="Pfam" id="PF02355"/>
    </source>
</evidence>
<keyword evidence="4 9" id="KW-0812">Transmembrane</keyword>
<sequence>MIKDKLKKLTEIETKKMIVYPLVVFFVALLILAVHFPQLGIDLKGGVVVTAYGVDANPDEVAKYLSQQLGVDVRVEKFTGIGKESSGINVYAPAEVDPEKIREALRQLFPNAKYAISEVRPTFGAMAREQGIKAISLAFLGMAIVVFLFFRVPVPSFTVIFSAFSDMVIALALMSIFGIELSQATIAALLMLIGYSVDSNILLTTKLLKRKEDTVEEAYFSAVSTGFTMSTTTLGALASLWLFSTAKVIDEIAIVLIFGLLADFMNTWILNAGVLRWFIAKKEEKEKRKSSGTSKASKASKKKRRGKR</sequence>
<dbReference type="HAMAP" id="MF_01464_A">
    <property type="entry name" value="SecF_A"/>
    <property type="match status" value="1"/>
</dbReference>
<evidence type="ECO:0000256" key="3">
    <source>
        <dbReference type="ARBA" id="ARBA00022475"/>
    </source>
</evidence>
<dbReference type="Proteomes" id="UP000066042">
    <property type="component" value="Chromosome"/>
</dbReference>
<dbReference type="AlphaFoldDB" id="A0A0S1XDA2"/>
<evidence type="ECO:0000256" key="1">
    <source>
        <dbReference type="ARBA" id="ARBA00004651"/>
    </source>
</evidence>
<organism evidence="12 13">
    <name type="scientific">Thermococcus barophilus</name>
    <dbReference type="NCBI Taxonomy" id="55802"/>
    <lineage>
        <taxon>Archaea</taxon>
        <taxon>Methanobacteriati</taxon>
        <taxon>Methanobacteriota</taxon>
        <taxon>Thermococci</taxon>
        <taxon>Thermococcales</taxon>
        <taxon>Thermococcaceae</taxon>
        <taxon>Thermococcus</taxon>
    </lineage>
</organism>
<feature type="transmembrane region" description="Helical" evidence="9">
    <location>
        <begin position="220"/>
        <end position="242"/>
    </location>
</feature>
<dbReference type="NCBIfam" id="NF006356">
    <property type="entry name" value="PRK08578.1-4"/>
    <property type="match status" value="1"/>
</dbReference>
<gene>
    <name evidence="9 12" type="primary">secF</name>
    <name evidence="12" type="ORF">TBCH5v1_1856</name>
</gene>
<dbReference type="InterPro" id="IPR048634">
    <property type="entry name" value="SecD_SecF_C"/>
</dbReference>
<comment type="function">
    <text evidence="9">Involved in protein export.</text>
</comment>
<protein>
    <recommendedName>
        <fullName evidence="9">Protein-export membrane protein SecF</fullName>
    </recommendedName>
</protein>
<reference evidence="12 13" key="1">
    <citation type="journal article" date="2016" name="Genome Announc.">
        <title>Complete genome sequence of the hyperthermophilic and piezophilic archaeon Thermococcus barophilus Ch5, capable of growth at the expense of hydrogenogenesis from carbon monoxide and formate.</title>
        <authorList>
            <person name="Oger P."/>
            <person name="Sokolova T.G."/>
            <person name="Kozhevnikova D.A."/>
            <person name="Taranov E.A."/>
            <person name="Vannier P."/>
            <person name="Lee H.S."/>
            <person name="Kwon K.K."/>
            <person name="Kang S.G."/>
            <person name="Lee J.H."/>
            <person name="Bonch-Osmolovskaya E.A."/>
            <person name="Lebedinsky A.V."/>
        </authorList>
    </citation>
    <scope>NUCLEOTIDE SEQUENCE [LARGE SCALE GENOMIC DNA]</scope>
    <source>
        <strain evidence="13">Ch5</strain>
    </source>
</reference>
<feature type="transmembrane region" description="Helical" evidence="9">
    <location>
        <begin position="18"/>
        <end position="36"/>
    </location>
</feature>